<keyword evidence="3 8" id="KW-0285">Flavoprotein</keyword>
<keyword evidence="10" id="KW-1185">Reference proteome</keyword>
<gene>
    <name evidence="9" type="ORF">V9T40_005057</name>
</gene>
<dbReference type="Gene3D" id="3.50.50.60">
    <property type="entry name" value="FAD/NAD(P)-binding domain"/>
    <property type="match status" value="2"/>
</dbReference>
<dbReference type="Pfam" id="PF00743">
    <property type="entry name" value="FMO-like"/>
    <property type="match status" value="2"/>
</dbReference>
<dbReference type="InterPro" id="IPR020946">
    <property type="entry name" value="Flavin_mOase-like"/>
</dbReference>
<evidence type="ECO:0000256" key="6">
    <source>
        <dbReference type="ARBA" id="ARBA00023002"/>
    </source>
</evidence>
<evidence type="ECO:0000256" key="2">
    <source>
        <dbReference type="ARBA" id="ARBA00009183"/>
    </source>
</evidence>
<keyword evidence="4 8" id="KW-0274">FAD</keyword>
<dbReference type="EC" id="1.-.-.-" evidence="8"/>
<dbReference type="GO" id="GO:0004499">
    <property type="term" value="F:N,N-dimethylaniline monooxygenase activity"/>
    <property type="evidence" value="ECO:0007669"/>
    <property type="project" value="InterPro"/>
</dbReference>
<organism evidence="9 10">
    <name type="scientific">Parthenolecanium corni</name>
    <dbReference type="NCBI Taxonomy" id="536013"/>
    <lineage>
        <taxon>Eukaryota</taxon>
        <taxon>Metazoa</taxon>
        <taxon>Ecdysozoa</taxon>
        <taxon>Arthropoda</taxon>
        <taxon>Hexapoda</taxon>
        <taxon>Insecta</taxon>
        <taxon>Pterygota</taxon>
        <taxon>Neoptera</taxon>
        <taxon>Paraneoptera</taxon>
        <taxon>Hemiptera</taxon>
        <taxon>Sternorrhyncha</taxon>
        <taxon>Coccoidea</taxon>
        <taxon>Coccidae</taxon>
        <taxon>Parthenolecanium</taxon>
    </lineage>
</organism>
<dbReference type="InterPro" id="IPR000960">
    <property type="entry name" value="Flavin_mOase"/>
</dbReference>
<proteinExistence type="inferred from homology"/>
<dbReference type="InterPro" id="IPR050346">
    <property type="entry name" value="FMO-like"/>
</dbReference>
<dbReference type="EMBL" id="JBBCAQ010000032">
    <property type="protein sequence ID" value="KAK7584094.1"/>
    <property type="molecule type" value="Genomic_DNA"/>
</dbReference>
<evidence type="ECO:0000256" key="5">
    <source>
        <dbReference type="ARBA" id="ARBA00022857"/>
    </source>
</evidence>
<reference evidence="9 10" key="1">
    <citation type="submission" date="2024-03" db="EMBL/GenBank/DDBJ databases">
        <title>Adaptation during the transition from Ophiocordyceps entomopathogen to insect associate is accompanied by gene loss and intensified selection.</title>
        <authorList>
            <person name="Ward C.M."/>
            <person name="Onetto C.A."/>
            <person name="Borneman A.R."/>
        </authorList>
    </citation>
    <scope>NUCLEOTIDE SEQUENCE [LARGE SCALE GENOMIC DNA]</scope>
    <source>
        <strain evidence="9">AWRI1</strain>
        <tissue evidence="9">Single Adult Female</tissue>
    </source>
</reference>
<dbReference type="FunFam" id="3.50.50.60:FF:000138">
    <property type="entry name" value="Flavin-containing monooxygenase"/>
    <property type="match status" value="1"/>
</dbReference>
<evidence type="ECO:0000313" key="9">
    <source>
        <dbReference type="EMBL" id="KAK7584094.1"/>
    </source>
</evidence>
<dbReference type="PANTHER" id="PTHR23023">
    <property type="entry name" value="DIMETHYLANILINE MONOOXYGENASE"/>
    <property type="match status" value="1"/>
</dbReference>
<evidence type="ECO:0000256" key="1">
    <source>
        <dbReference type="ARBA" id="ARBA00001974"/>
    </source>
</evidence>
<dbReference type="AlphaFoldDB" id="A0AAN9TF80"/>
<dbReference type="Proteomes" id="UP001367676">
    <property type="component" value="Unassembled WGS sequence"/>
</dbReference>
<name>A0AAN9TF80_9HEMI</name>
<evidence type="ECO:0000256" key="7">
    <source>
        <dbReference type="ARBA" id="ARBA00023033"/>
    </source>
</evidence>
<dbReference type="SUPFAM" id="SSF51905">
    <property type="entry name" value="FAD/NAD(P)-binding domain"/>
    <property type="match status" value="2"/>
</dbReference>
<evidence type="ECO:0000256" key="8">
    <source>
        <dbReference type="RuleBase" id="RU361177"/>
    </source>
</evidence>
<keyword evidence="7 8" id="KW-0503">Monooxygenase</keyword>
<keyword evidence="5" id="KW-0521">NADP</keyword>
<comment type="similarity">
    <text evidence="2 8">Belongs to the FMO family.</text>
</comment>
<protein>
    <recommendedName>
        <fullName evidence="8">Flavin-containing monooxygenase</fullName>
        <ecNumber evidence="8">1.-.-.-</ecNumber>
    </recommendedName>
</protein>
<dbReference type="PIRSF" id="PIRSF000332">
    <property type="entry name" value="FMO"/>
    <property type="match status" value="1"/>
</dbReference>
<sequence length="413" mass="47484">MHIAIIGCGASGLASIQRAIHHNVECTAFEMSDSIGGMWQYREETDLGDLGNPMYYSLRTNLPVPLMEFGDFKFEPKSGSSFPHHTEVMEYLDAFAERYDLYSRIKFHHKVIKIKRISEKWLINVKNLQTNEDEELEFDGVMICSGHFSKPLWPTIPGMESFPGMQIHSLCYRRNNIFKDKKVLVVGAGPSGMDIGVDIAEVAEKVIISYSRFSTKTKPAENVEMKPRTCSIEADIIHFADESCESVDAIIYCTGYKYYYPYLDPSCGIEVEDDLVIKPLFKHMFNIHHPSMCFIGLIRMISSILFYLQAEVYMKCLTQQVQLPSTEEMLKSFEEECEMKAKRNLPKSYFFFLGRNLHQYFDDLAEVGQLKPTPPALLNILRKVVSIVGEDFSKLRKYKFKIVDDVNFLCCEE</sequence>
<evidence type="ECO:0000256" key="3">
    <source>
        <dbReference type="ARBA" id="ARBA00022630"/>
    </source>
</evidence>
<comment type="caution">
    <text evidence="9">The sequence shown here is derived from an EMBL/GenBank/DDBJ whole genome shotgun (WGS) entry which is preliminary data.</text>
</comment>
<dbReference type="PRINTS" id="PR00370">
    <property type="entry name" value="FMOXYGENASE"/>
</dbReference>
<evidence type="ECO:0000256" key="4">
    <source>
        <dbReference type="ARBA" id="ARBA00022827"/>
    </source>
</evidence>
<dbReference type="InterPro" id="IPR036188">
    <property type="entry name" value="FAD/NAD-bd_sf"/>
</dbReference>
<dbReference type="GO" id="GO:0050661">
    <property type="term" value="F:NADP binding"/>
    <property type="evidence" value="ECO:0007669"/>
    <property type="project" value="InterPro"/>
</dbReference>
<accession>A0AAN9TF80</accession>
<evidence type="ECO:0000313" key="10">
    <source>
        <dbReference type="Proteomes" id="UP001367676"/>
    </source>
</evidence>
<comment type="cofactor">
    <cofactor evidence="1 8">
        <name>FAD</name>
        <dbReference type="ChEBI" id="CHEBI:57692"/>
    </cofactor>
</comment>
<dbReference type="GO" id="GO:0050660">
    <property type="term" value="F:flavin adenine dinucleotide binding"/>
    <property type="evidence" value="ECO:0007669"/>
    <property type="project" value="InterPro"/>
</dbReference>
<keyword evidence="6 8" id="KW-0560">Oxidoreductase</keyword>